<dbReference type="EMBL" id="CP009245">
    <property type="protein sequence ID" value="APT84118.1"/>
    <property type="molecule type" value="Genomic_DNA"/>
</dbReference>
<keyword evidence="3" id="KW-1185">Reference proteome</keyword>
<dbReference type="STRING" id="1431546.CAQU_02445"/>
<evidence type="ECO:0008006" key="4">
    <source>
        <dbReference type="Google" id="ProtNLM"/>
    </source>
</evidence>
<sequence>MGKNKTGAHHTHHPAPTTPVALATLTTLAALATGCATTPAPTQPQPEATQVTSLSLAPKHPVETTPTSITPTLGMMELDHNIAGGYTVRCTVNHNDTTIGYVIGNSTLEKNSAQKDAHNYITAFGNDNAKASRCVTIKELWDSGAYDRDMQPIATPAANSSTPLGADPREINLTNPDSPAEPLPLAPELEEPTPTH</sequence>
<evidence type="ECO:0000313" key="3">
    <source>
        <dbReference type="Proteomes" id="UP000185478"/>
    </source>
</evidence>
<dbReference type="PROSITE" id="PS51257">
    <property type="entry name" value="PROKAR_LIPOPROTEIN"/>
    <property type="match status" value="1"/>
</dbReference>
<dbReference type="AlphaFoldDB" id="A0A1L7CE65"/>
<dbReference type="KEGG" id="caqu:CAQU_02445"/>
<evidence type="ECO:0000313" key="2">
    <source>
        <dbReference type="EMBL" id="APT84118.1"/>
    </source>
</evidence>
<dbReference type="RefSeq" id="WP_075724883.1">
    <property type="nucleotide sequence ID" value="NZ_CP009245.1"/>
</dbReference>
<protein>
    <recommendedName>
        <fullName evidence="4">Lipoprotein</fullName>
    </recommendedName>
</protein>
<organism evidence="2 3">
    <name type="scientific">Corynebacterium aquilae DSM 44791</name>
    <dbReference type="NCBI Taxonomy" id="1431546"/>
    <lineage>
        <taxon>Bacteria</taxon>
        <taxon>Bacillati</taxon>
        <taxon>Actinomycetota</taxon>
        <taxon>Actinomycetes</taxon>
        <taxon>Mycobacteriales</taxon>
        <taxon>Corynebacteriaceae</taxon>
        <taxon>Corynebacterium</taxon>
    </lineage>
</organism>
<reference evidence="2 3" key="1">
    <citation type="submission" date="2014-08" db="EMBL/GenBank/DDBJ databases">
        <title>Complete genome sequence of Corynebacterium aquilae S-613T(T) (=DSM 44791(T)), isolated from the choana of a healthy golden eagle.</title>
        <authorList>
            <person name="Ruckert C."/>
            <person name="Albersmeier A."/>
            <person name="Winkler A."/>
            <person name="Kalinowski J."/>
        </authorList>
    </citation>
    <scope>NUCLEOTIDE SEQUENCE [LARGE SCALE GENOMIC DNA]</scope>
    <source>
        <strain evidence="2 3">S-613</strain>
    </source>
</reference>
<proteinExistence type="predicted"/>
<dbReference type="Proteomes" id="UP000185478">
    <property type="component" value="Chromosome"/>
</dbReference>
<accession>A0A1L7CE65</accession>
<evidence type="ECO:0000256" key="1">
    <source>
        <dbReference type="SAM" id="MobiDB-lite"/>
    </source>
</evidence>
<feature type="region of interest" description="Disordered" evidence="1">
    <location>
        <begin position="151"/>
        <end position="196"/>
    </location>
</feature>
<gene>
    <name evidence="2" type="ORF">CAQU_02445</name>
</gene>
<name>A0A1L7CE65_9CORY</name>